<dbReference type="Gene3D" id="2.60.40.420">
    <property type="entry name" value="Cupredoxins - blue copper proteins"/>
    <property type="match status" value="3"/>
</dbReference>
<feature type="domain" description="Plastocyanin-like" evidence="7">
    <location>
        <begin position="516"/>
        <end position="654"/>
    </location>
</feature>
<dbReference type="FunFam" id="2.60.40.420:FF:000045">
    <property type="entry name" value="Laccase 2"/>
    <property type="match status" value="1"/>
</dbReference>
<evidence type="ECO:0000256" key="3">
    <source>
        <dbReference type="ARBA" id="ARBA00023002"/>
    </source>
</evidence>
<dbReference type="InterPro" id="IPR011706">
    <property type="entry name" value="Cu-oxidase_C"/>
</dbReference>
<dbReference type="GO" id="GO:0006826">
    <property type="term" value="P:iron ion transport"/>
    <property type="evidence" value="ECO:0007669"/>
    <property type="project" value="TreeGrafter"/>
</dbReference>
<dbReference type="InterPro" id="IPR011707">
    <property type="entry name" value="Cu-oxidase-like_N"/>
</dbReference>
<feature type="domain" description="Plastocyanin-like" evidence="6">
    <location>
        <begin position="275"/>
        <end position="400"/>
    </location>
</feature>
<evidence type="ECO:0000313" key="10">
    <source>
        <dbReference type="Proteomes" id="UP000005408"/>
    </source>
</evidence>
<comment type="similarity">
    <text evidence="1">Belongs to the multicopper oxidase family.</text>
</comment>
<evidence type="ECO:0000313" key="9">
    <source>
        <dbReference type="EnsemblMetazoa" id="G32505.1:cds"/>
    </source>
</evidence>
<dbReference type="GO" id="GO:0005507">
    <property type="term" value="F:copper ion binding"/>
    <property type="evidence" value="ECO:0007669"/>
    <property type="project" value="InterPro"/>
</dbReference>
<evidence type="ECO:0000256" key="2">
    <source>
        <dbReference type="ARBA" id="ARBA00022723"/>
    </source>
</evidence>
<dbReference type="SUPFAM" id="SSF49503">
    <property type="entry name" value="Cupredoxins"/>
    <property type="match status" value="3"/>
</dbReference>
<keyword evidence="4" id="KW-0186">Copper</keyword>
<feature type="chain" id="PRO_5036468015" description="L-ascorbate oxidase" evidence="5">
    <location>
        <begin position="20"/>
        <end position="703"/>
    </location>
</feature>
<evidence type="ECO:0000256" key="1">
    <source>
        <dbReference type="ARBA" id="ARBA00010609"/>
    </source>
</evidence>
<dbReference type="InterPro" id="IPR045087">
    <property type="entry name" value="Cu-oxidase_fam"/>
</dbReference>
<evidence type="ECO:0000259" key="8">
    <source>
        <dbReference type="Pfam" id="PF07732"/>
    </source>
</evidence>
<name>A0A8W8MA50_MAGGI</name>
<keyword evidence="10" id="KW-1185">Reference proteome</keyword>
<keyword evidence="5" id="KW-0732">Signal</keyword>
<evidence type="ECO:0000256" key="5">
    <source>
        <dbReference type="SAM" id="SignalP"/>
    </source>
</evidence>
<dbReference type="PANTHER" id="PTHR11709">
    <property type="entry name" value="MULTI-COPPER OXIDASE"/>
    <property type="match status" value="1"/>
</dbReference>
<dbReference type="Pfam" id="PF07731">
    <property type="entry name" value="Cu-oxidase_2"/>
    <property type="match status" value="1"/>
</dbReference>
<dbReference type="PROSITE" id="PS00080">
    <property type="entry name" value="MULTICOPPER_OXIDASE2"/>
    <property type="match status" value="1"/>
</dbReference>
<accession>A0A8W8MA50</accession>
<dbReference type="InterPro" id="IPR033138">
    <property type="entry name" value="Cu_oxidase_CS"/>
</dbReference>
<dbReference type="GO" id="GO:0016491">
    <property type="term" value="F:oxidoreductase activity"/>
    <property type="evidence" value="ECO:0007669"/>
    <property type="project" value="UniProtKB-KW"/>
</dbReference>
<dbReference type="Proteomes" id="UP000005408">
    <property type="component" value="Unassembled WGS sequence"/>
</dbReference>
<dbReference type="PANTHER" id="PTHR11709:SF394">
    <property type="entry name" value="FI03373P-RELATED"/>
    <property type="match status" value="1"/>
</dbReference>
<dbReference type="Pfam" id="PF00394">
    <property type="entry name" value="Cu-oxidase"/>
    <property type="match status" value="1"/>
</dbReference>
<dbReference type="GO" id="GO:0005886">
    <property type="term" value="C:plasma membrane"/>
    <property type="evidence" value="ECO:0007669"/>
    <property type="project" value="TreeGrafter"/>
</dbReference>
<evidence type="ECO:0008006" key="11">
    <source>
        <dbReference type="Google" id="ProtNLM"/>
    </source>
</evidence>
<keyword evidence="2" id="KW-0479">Metal-binding</keyword>
<feature type="domain" description="Plastocyanin-like" evidence="8">
    <location>
        <begin position="97"/>
        <end position="203"/>
    </location>
</feature>
<protein>
    <recommendedName>
        <fullName evidence="11">L-ascorbate oxidase</fullName>
    </recommendedName>
</protein>
<dbReference type="CDD" id="cd13884">
    <property type="entry name" value="CuRO_2_tcLCC_insect_like"/>
    <property type="match status" value="1"/>
</dbReference>
<organism evidence="9 10">
    <name type="scientific">Magallana gigas</name>
    <name type="common">Pacific oyster</name>
    <name type="synonym">Crassostrea gigas</name>
    <dbReference type="NCBI Taxonomy" id="29159"/>
    <lineage>
        <taxon>Eukaryota</taxon>
        <taxon>Metazoa</taxon>
        <taxon>Spiralia</taxon>
        <taxon>Lophotrochozoa</taxon>
        <taxon>Mollusca</taxon>
        <taxon>Bivalvia</taxon>
        <taxon>Autobranchia</taxon>
        <taxon>Pteriomorphia</taxon>
        <taxon>Ostreida</taxon>
        <taxon>Ostreoidea</taxon>
        <taxon>Ostreidae</taxon>
        <taxon>Magallana</taxon>
    </lineage>
</organism>
<proteinExistence type="inferred from homology"/>
<dbReference type="CDD" id="cd13858">
    <property type="entry name" value="CuRO_1_tcLCC2_insect_like"/>
    <property type="match status" value="1"/>
</dbReference>
<dbReference type="Pfam" id="PF07732">
    <property type="entry name" value="Cu-oxidase_3"/>
    <property type="match status" value="1"/>
</dbReference>
<dbReference type="CDD" id="cd13905">
    <property type="entry name" value="CuRO_3_tcLLC2_insect_like"/>
    <property type="match status" value="1"/>
</dbReference>
<dbReference type="PROSITE" id="PS00079">
    <property type="entry name" value="MULTICOPPER_OXIDASE1"/>
    <property type="match status" value="1"/>
</dbReference>
<evidence type="ECO:0000259" key="7">
    <source>
        <dbReference type="Pfam" id="PF07731"/>
    </source>
</evidence>
<reference evidence="9" key="1">
    <citation type="submission" date="2022-08" db="UniProtKB">
        <authorList>
            <consortium name="EnsemblMetazoa"/>
        </authorList>
    </citation>
    <scope>IDENTIFICATION</scope>
    <source>
        <strain evidence="9">05x7-T-G4-1.051#20</strain>
    </source>
</reference>
<keyword evidence="3" id="KW-0560">Oxidoreductase</keyword>
<evidence type="ECO:0000256" key="4">
    <source>
        <dbReference type="ARBA" id="ARBA00023008"/>
    </source>
</evidence>
<dbReference type="InterPro" id="IPR001117">
    <property type="entry name" value="Cu-oxidase_2nd"/>
</dbReference>
<dbReference type="EnsemblMetazoa" id="G32505.1">
    <property type="protein sequence ID" value="G32505.1:cds"/>
    <property type="gene ID" value="G32505"/>
</dbReference>
<dbReference type="InterPro" id="IPR008972">
    <property type="entry name" value="Cupredoxin"/>
</dbReference>
<dbReference type="InterPro" id="IPR002355">
    <property type="entry name" value="Cu_oxidase_Cu_BS"/>
</dbReference>
<dbReference type="AlphaFoldDB" id="A0A8W8MA50"/>
<feature type="signal peptide" evidence="5">
    <location>
        <begin position="1"/>
        <end position="19"/>
    </location>
</feature>
<sequence length="703" mass="79940">MKVLRIYVVLLFLVVENQSRVVTPHQNCRNNVCYFDFVVDYKFTMMWYNYTNFDDPQFQPVVFKDGILQRRVTNVVCREQFIPLTREELRDDVSTGDGRYKLVYAINGEIPSPNIVVFEDQIVSVNVYNKLEVEGVAIHWHGMSHRGTPWMDGSSMISHCPIPPGQTFEYRFVASPAGTHWYHGHVHSLRSDGLAGAFIVLPRIRPPLVMPSEIIPAVDAEFTAVLVDWLRTSAIEKLQAVRGGFAFFDEYDSQCVPLPTNYDGSTFLTRLNIGLVNGKGQKFINGNPNLPEREYLPLETFRVRPNRYYRFRTINAGFNIAFEISVDDHMLIIVAFDGNDVEPYKTDIVVTQPGERVDFIIFTNRPIDNYRINIFSTATSVGRQPVPFRDRTYAILNYQGVEETRIPIIRQRDCTQTRPCLAVNQIFGLYPAGVNIIGIPLTRLRSTQWTLRKTPVPIVHPGRRKQLFFMNFNIDPGRGPQINGIQFVRPTSALQTYPGPGATTPCGPDTCTGTRCSCTHTLKLDLGNVIEMVIFSFGDIKTTHPAHLHGHQFHVLKIGYPPFDSITGNSTGFNPDIRCLNEDCSRGTWADPTWINGPVPGVNLVDPPLKDVVNIPANGYVIIRFMADNPGFWFLHCHFAHHFFRGMSLVMEEGEIQDMPPAPPNFPTCNKFRFNPYQFDQSLRNHERTLALKGISPRVLPRE</sequence>
<evidence type="ECO:0000259" key="6">
    <source>
        <dbReference type="Pfam" id="PF00394"/>
    </source>
</evidence>